<proteinExistence type="predicted"/>
<sequence length="96" mass="10483">MKYLLILQGDAELCAPDHDRFRKVADESGELITGHLLADPSTGLVIGTGPANPIRAYYLIDVDTLDRATHLAHLLPESEALAVEIRPIMQQSAADY</sequence>
<evidence type="ECO:0000313" key="1">
    <source>
        <dbReference type="EMBL" id="TDO45724.1"/>
    </source>
</evidence>
<dbReference type="RefSeq" id="WP_133802361.1">
    <property type="nucleotide sequence ID" value="NZ_SNWQ01000012.1"/>
</dbReference>
<accession>A0A4R6K854</accession>
<dbReference type="AlphaFoldDB" id="A0A4R6K854"/>
<name>A0A4R6K854_9ACTN</name>
<dbReference type="OrthoDB" id="3830848at2"/>
<comment type="caution">
    <text evidence="1">The sequence shown here is derived from an EMBL/GenBank/DDBJ whole genome shotgun (WGS) entry which is preliminary data.</text>
</comment>
<dbReference type="InterPro" id="IPR011008">
    <property type="entry name" value="Dimeric_a/b-barrel"/>
</dbReference>
<dbReference type="EMBL" id="SNWQ01000012">
    <property type="protein sequence ID" value="TDO45724.1"/>
    <property type="molecule type" value="Genomic_DNA"/>
</dbReference>
<gene>
    <name evidence="1" type="ORF">EV643_11248</name>
</gene>
<dbReference type="Gene3D" id="3.30.70.1060">
    <property type="entry name" value="Dimeric alpha+beta barrel"/>
    <property type="match status" value="1"/>
</dbReference>
<keyword evidence="2" id="KW-1185">Reference proteome</keyword>
<reference evidence="1 2" key="1">
    <citation type="submission" date="2019-03" db="EMBL/GenBank/DDBJ databases">
        <title>Genomic Encyclopedia of Type Strains, Phase III (KMG-III): the genomes of soil and plant-associated and newly described type strains.</title>
        <authorList>
            <person name="Whitman W."/>
        </authorList>
    </citation>
    <scope>NUCLEOTIDE SEQUENCE [LARGE SCALE GENOMIC DNA]</scope>
    <source>
        <strain evidence="1 2">VKM Ac-2527</strain>
    </source>
</reference>
<dbReference type="Proteomes" id="UP000295388">
    <property type="component" value="Unassembled WGS sequence"/>
</dbReference>
<evidence type="ECO:0000313" key="2">
    <source>
        <dbReference type="Proteomes" id="UP000295388"/>
    </source>
</evidence>
<evidence type="ECO:0008006" key="3">
    <source>
        <dbReference type="Google" id="ProtNLM"/>
    </source>
</evidence>
<dbReference type="SUPFAM" id="SSF54909">
    <property type="entry name" value="Dimeric alpha+beta barrel"/>
    <property type="match status" value="1"/>
</dbReference>
<protein>
    <recommendedName>
        <fullName evidence="3">YCII-related domain-containing protein</fullName>
    </recommendedName>
</protein>
<organism evidence="1 2">
    <name type="scientific">Kribbella caucasensis</name>
    <dbReference type="NCBI Taxonomy" id="2512215"/>
    <lineage>
        <taxon>Bacteria</taxon>
        <taxon>Bacillati</taxon>
        <taxon>Actinomycetota</taxon>
        <taxon>Actinomycetes</taxon>
        <taxon>Propionibacteriales</taxon>
        <taxon>Kribbellaceae</taxon>
        <taxon>Kribbella</taxon>
    </lineage>
</organism>